<dbReference type="OrthoDB" id="3565729at2"/>
<feature type="signal peptide" evidence="1">
    <location>
        <begin position="1"/>
        <end position="23"/>
    </location>
</feature>
<dbReference type="RefSeq" id="WP_131995956.1">
    <property type="nucleotide sequence ID" value="NZ_JACGXM010000004.1"/>
</dbReference>
<comment type="caution">
    <text evidence="2">The sequence shown here is derived from an EMBL/GenBank/DDBJ whole genome shotgun (WGS) entry which is preliminary data.</text>
</comment>
<evidence type="ECO:0000256" key="1">
    <source>
        <dbReference type="SAM" id="SignalP"/>
    </source>
</evidence>
<keyword evidence="1" id="KW-0732">Signal</keyword>
<gene>
    <name evidence="2" type="ORF">EV148_103142</name>
</gene>
<accession>A0A4R2IAT2</accession>
<reference evidence="2 3" key="1">
    <citation type="journal article" date="2015" name="Stand. Genomic Sci.">
        <title>Genomic Encyclopedia of Bacterial and Archaeal Type Strains, Phase III: the genomes of soil and plant-associated and newly described type strains.</title>
        <authorList>
            <person name="Whitman W.B."/>
            <person name="Woyke T."/>
            <person name="Klenk H.P."/>
            <person name="Zhou Y."/>
            <person name="Lilburn T.G."/>
            <person name="Beck B.J."/>
            <person name="De Vos P."/>
            <person name="Vandamme P."/>
            <person name="Eisen J.A."/>
            <person name="Garrity G."/>
            <person name="Hugenholtz P."/>
            <person name="Kyrpides N.C."/>
        </authorList>
    </citation>
    <scope>NUCLEOTIDE SEQUENCE [LARGE SCALE GENOMIC DNA]</scope>
    <source>
        <strain evidence="2 3">A3</strain>
    </source>
</reference>
<feature type="chain" id="PRO_5020862931" description="Parallel beta helix pectate lyase-like protein" evidence="1">
    <location>
        <begin position="24"/>
        <end position="376"/>
    </location>
</feature>
<dbReference type="InterPro" id="IPR011050">
    <property type="entry name" value="Pectin_lyase_fold/virulence"/>
</dbReference>
<dbReference type="SUPFAM" id="SSF51126">
    <property type="entry name" value="Pectin lyase-like"/>
    <property type="match status" value="1"/>
</dbReference>
<organism evidence="2 3">
    <name type="scientific">Dokdonella fugitiva</name>
    <dbReference type="NCBI Taxonomy" id="328517"/>
    <lineage>
        <taxon>Bacteria</taxon>
        <taxon>Pseudomonadati</taxon>
        <taxon>Pseudomonadota</taxon>
        <taxon>Gammaproteobacteria</taxon>
        <taxon>Lysobacterales</taxon>
        <taxon>Rhodanobacteraceae</taxon>
        <taxon>Dokdonella</taxon>
    </lineage>
</organism>
<proteinExistence type="predicted"/>
<evidence type="ECO:0008006" key="4">
    <source>
        <dbReference type="Google" id="ProtNLM"/>
    </source>
</evidence>
<name>A0A4R2IAT2_9GAMM</name>
<evidence type="ECO:0000313" key="3">
    <source>
        <dbReference type="Proteomes" id="UP000294862"/>
    </source>
</evidence>
<dbReference type="EMBL" id="SLWQ01000003">
    <property type="protein sequence ID" value="TCO41222.1"/>
    <property type="molecule type" value="Genomic_DNA"/>
</dbReference>
<evidence type="ECO:0000313" key="2">
    <source>
        <dbReference type="EMBL" id="TCO41222.1"/>
    </source>
</evidence>
<dbReference type="Proteomes" id="UP000294862">
    <property type="component" value="Unassembled WGS sequence"/>
</dbReference>
<dbReference type="AlphaFoldDB" id="A0A4R2IAT2"/>
<protein>
    <recommendedName>
        <fullName evidence="4">Parallel beta helix pectate lyase-like protein</fullName>
    </recommendedName>
</protein>
<keyword evidence="3" id="KW-1185">Reference proteome</keyword>
<sequence length="376" mass="39237">MRVALVSTATCALALALAAPASAASWCVRDHVELQQALTAAAASPGDDEIRLREGVYTTFNGPFLYSAQTTGWLTVSGGWYTVDGNDCAQRRMDASRTILDGAGQHQVLRIYLIPPAGTTQETRLAVVNLSVRNGYGDSATFQRGGGIDMGAYSDAFTELWLDNVIVANNEGYFGGGANLYANYGAVRVANSLFDDNSASASAFGQAAITVNATAEGVSPAVLVANSTFARGRCAGQGWRGCGIGAGLAGGVHMDVVNSLFFDNAISDLNLEGAAVIGLGDGSASADYSLVGIVGGNLPLARNHELAGDPLFVDAANGDFHLRDESPFINQALAPVPFPPLNVLDLDALPRDRFGAPDPGPYENQGWDFLFADGYD</sequence>